<dbReference type="PANTHER" id="PTHR42880">
    <property type="entry name" value="HOMOCITRATE SYNTHASE"/>
    <property type="match status" value="1"/>
</dbReference>
<dbReference type="InterPro" id="IPR002034">
    <property type="entry name" value="AIPM/Hcit_synth_CS"/>
</dbReference>
<evidence type="ECO:0000313" key="10">
    <source>
        <dbReference type="Proteomes" id="UP000068603"/>
    </source>
</evidence>
<keyword evidence="5 7" id="KW-0808">Transferase</keyword>
<dbReference type="PROSITE" id="PS00816">
    <property type="entry name" value="AIPM_HOMOCIT_SYNTH_2"/>
    <property type="match status" value="1"/>
</dbReference>
<evidence type="ECO:0000256" key="3">
    <source>
        <dbReference type="ARBA" id="ARBA00012974"/>
    </source>
</evidence>
<comment type="similarity">
    <text evidence="2 7">Belongs to the alpha-IPM synthase/homocitrate synthase family.</text>
</comment>
<dbReference type="InterPro" id="IPR054691">
    <property type="entry name" value="LeuA/HCS_post-cat"/>
</dbReference>
<dbReference type="RefSeq" id="WP_059802619.1">
    <property type="nucleotide sequence ID" value="NZ_LOUZ01000018.1"/>
</dbReference>
<evidence type="ECO:0000256" key="7">
    <source>
        <dbReference type="RuleBase" id="RU003523"/>
    </source>
</evidence>
<dbReference type="STRING" id="1503054.WT74_17305"/>
<dbReference type="Gene3D" id="3.20.20.70">
    <property type="entry name" value="Aldolase class I"/>
    <property type="match status" value="1"/>
</dbReference>
<dbReference type="EMBL" id="LPHB01000092">
    <property type="protein sequence ID" value="KWA52750.1"/>
    <property type="molecule type" value="Genomic_DNA"/>
</dbReference>
<evidence type="ECO:0000256" key="4">
    <source>
        <dbReference type="ARBA" id="ARBA00020735"/>
    </source>
</evidence>
<evidence type="ECO:0000256" key="6">
    <source>
        <dbReference type="ARBA" id="ARBA00048019"/>
    </source>
</evidence>
<dbReference type="InterPro" id="IPR013477">
    <property type="entry name" value="NifV/FrbC"/>
</dbReference>
<evidence type="ECO:0000256" key="5">
    <source>
        <dbReference type="ARBA" id="ARBA00022679"/>
    </source>
</evidence>
<dbReference type="InterPro" id="IPR000891">
    <property type="entry name" value="PYR_CT"/>
</dbReference>
<evidence type="ECO:0000256" key="1">
    <source>
        <dbReference type="ARBA" id="ARBA00003050"/>
    </source>
</evidence>
<dbReference type="SUPFAM" id="SSF51569">
    <property type="entry name" value="Aldolase"/>
    <property type="match status" value="1"/>
</dbReference>
<reference evidence="9 10" key="1">
    <citation type="submission" date="2015-11" db="EMBL/GenBank/DDBJ databases">
        <title>Expanding the genomic diversity of Burkholderia species for the development of highly accurate diagnostics.</title>
        <authorList>
            <person name="Sahl J."/>
            <person name="Keim P."/>
            <person name="Wagner D."/>
        </authorList>
    </citation>
    <scope>NUCLEOTIDE SEQUENCE [LARGE SCALE GENOMIC DNA]</scope>
    <source>
        <strain evidence="9 10">MSMB1960WGS</strain>
    </source>
</reference>
<proteinExistence type="inferred from homology"/>
<dbReference type="Gene3D" id="1.10.238.260">
    <property type="match status" value="1"/>
</dbReference>
<evidence type="ECO:0000256" key="2">
    <source>
        <dbReference type="ARBA" id="ARBA00006154"/>
    </source>
</evidence>
<dbReference type="PROSITE" id="PS00815">
    <property type="entry name" value="AIPM_HOMOCIT_SYNTH_1"/>
    <property type="match status" value="1"/>
</dbReference>
<dbReference type="Proteomes" id="UP000068603">
    <property type="component" value="Unassembled WGS sequence"/>
</dbReference>
<dbReference type="Pfam" id="PF22617">
    <property type="entry name" value="HCS_D2"/>
    <property type="match status" value="1"/>
</dbReference>
<evidence type="ECO:0000259" key="8">
    <source>
        <dbReference type="PROSITE" id="PS50991"/>
    </source>
</evidence>
<dbReference type="PANTHER" id="PTHR42880:SF1">
    <property type="entry name" value="ISOPROPYLMALATE_HOMOCITRATE_CITRAMALATE SYNTHASE FAMILY PROTEIN"/>
    <property type="match status" value="1"/>
</dbReference>
<comment type="caution">
    <text evidence="9">The sequence shown here is derived from an EMBL/GenBank/DDBJ whole genome shotgun (WGS) entry which is preliminary data.</text>
</comment>
<name>A0A108F9N7_9BURK</name>
<comment type="function">
    <text evidence="1">This protein is a Fe-Mo-cofactor biosynthetic component.</text>
</comment>
<dbReference type="AlphaFoldDB" id="A0A108F9N7"/>
<comment type="catalytic activity">
    <reaction evidence="6">
        <text>acetyl-CoA + 2-oxoglutarate + H2O = (2R)-homocitrate + CoA + H(+)</text>
        <dbReference type="Rhea" id="RHEA:12929"/>
        <dbReference type="ChEBI" id="CHEBI:15377"/>
        <dbReference type="ChEBI" id="CHEBI:15378"/>
        <dbReference type="ChEBI" id="CHEBI:16810"/>
        <dbReference type="ChEBI" id="CHEBI:57287"/>
        <dbReference type="ChEBI" id="CHEBI:57288"/>
        <dbReference type="ChEBI" id="CHEBI:58884"/>
        <dbReference type="EC" id="2.3.3.14"/>
    </reaction>
</comment>
<dbReference type="EC" id="2.3.3.14" evidence="3"/>
<evidence type="ECO:0000313" key="9">
    <source>
        <dbReference type="EMBL" id="KWA52750.1"/>
    </source>
</evidence>
<sequence length="381" mass="41101">MQAVILEDTTLRDGEQSPGVAFSRRRKIEIFEALLEAGVKWLEVGIPAMGGEELATIEELLERKHEANLVGWNRGVKSDVEQSLALGFEAIHIGLPTSAIHLNDSVKKDRAWLLSTAADLVKLAKDRGAFVSISAEDVGRSELGFVEEYAAHVAAAGADRIRLSDTVGILTPEQYGHIVGRVKAASGIAVQCHAHNDFGLATANTLAGLRAGATFFHVTVNGIGERAGMPDLAQVVMALRQLYQVDLGIDTTRLIGLSQLVSAASRAECPPWQPVVGHNVFAHESGIHANGTLQNTSAFEPFSPEIVGGKRRIVIGKHSGRASIAYVLEQQGIRASDDELSACLGDIRTRAMRYERSLDEDEVLRLFDLVHARQAQALQPA</sequence>
<protein>
    <recommendedName>
        <fullName evidence="4">Homocitrate synthase</fullName>
        <ecNumber evidence="3">2.3.3.14</ecNumber>
    </recommendedName>
</protein>
<gene>
    <name evidence="9" type="ORF">WT44_30830</name>
</gene>
<dbReference type="CDD" id="cd07939">
    <property type="entry name" value="DRE_TIM_NifV"/>
    <property type="match status" value="1"/>
</dbReference>
<feature type="domain" description="Pyruvate carboxyltransferase" evidence="8">
    <location>
        <begin position="4"/>
        <end position="255"/>
    </location>
</feature>
<accession>A0A108F9N7</accession>
<dbReference type="GO" id="GO:0004410">
    <property type="term" value="F:homocitrate synthase activity"/>
    <property type="evidence" value="ECO:0007669"/>
    <property type="project" value="UniProtKB-EC"/>
</dbReference>
<dbReference type="GO" id="GO:0019752">
    <property type="term" value="P:carboxylic acid metabolic process"/>
    <property type="evidence" value="ECO:0007669"/>
    <property type="project" value="InterPro"/>
</dbReference>
<organism evidence="9">
    <name type="scientific">Burkholderia stagnalis</name>
    <dbReference type="NCBI Taxonomy" id="1503054"/>
    <lineage>
        <taxon>Bacteria</taxon>
        <taxon>Pseudomonadati</taxon>
        <taxon>Pseudomonadota</taxon>
        <taxon>Betaproteobacteria</taxon>
        <taxon>Burkholderiales</taxon>
        <taxon>Burkholderiaceae</taxon>
        <taxon>Burkholderia</taxon>
        <taxon>Burkholderia cepacia complex</taxon>
    </lineage>
</organism>
<dbReference type="InterPro" id="IPR013785">
    <property type="entry name" value="Aldolase_TIM"/>
</dbReference>
<dbReference type="Pfam" id="PF00682">
    <property type="entry name" value="HMGL-like"/>
    <property type="match status" value="1"/>
</dbReference>
<dbReference type="PROSITE" id="PS50991">
    <property type="entry name" value="PYR_CT"/>
    <property type="match status" value="1"/>
</dbReference>